<dbReference type="PANTHER" id="PTHR28580">
    <property type="entry name" value="GENERAL TRANSCRIPTION FACTOR IIH SUBUNIT 5"/>
    <property type="match status" value="1"/>
</dbReference>
<evidence type="ECO:0000313" key="10">
    <source>
        <dbReference type="EMBL" id="CAE0411192.1"/>
    </source>
</evidence>
<protein>
    <recommendedName>
        <fullName evidence="8">General transcription and DNA repair factor IIH subunit TFB5</fullName>
    </recommendedName>
</protein>
<evidence type="ECO:0000256" key="7">
    <source>
        <dbReference type="ARBA" id="ARBA00023242"/>
    </source>
</evidence>
<accession>A0A7S3L5P3</accession>
<evidence type="ECO:0000256" key="4">
    <source>
        <dbReference type="ARBA" id="ARBA00023015"/>
    </source>
</evidence>
<dbReference type="GO" id="GO:0006294">
    <property type="term" value="P:nucleotide-excision repair, preincision complex assembly"/>
    <property type="evidence" value="ECO:0007669"/>
    <property type="project" value="TreeGrafter"/>
</dbReference>
<dbReference type="GO" id="GO:0000439">
    <property type="term" value="C:transcription factor TFIIH core complex"/>
    <property type="evidence" value="ECO:0007669"/>
    <property type="project" value="UniProtKB-UniRule"/>
</dbReference>
<dbReference type="SMART" id="SM01395">
    <property type="entry name" value="Tbf5"/>
    <property type="match status" value="1"/>
</dbReference>
<dbReference type="Gene3D" id="3.30.70.1220">
    <property type="entry name" value="TFB5-like"/>
    <property type="match status" value="1"/>
</dbReference>
<evidence type="ECO:0000256" key="2">
    <source>
        <dbReference type="ARBA" id="ARBA00007470"/>
    </source>
</evidence>
<evidence type="ECO:0000256" key="6">
    <source>
        <dbReference type="ARBA" id="ARBA00023204"/>
    </source>
</evidence>
<keyword evidence="6 8" id="KW-0234">DNA repair</keyword>
<evidence type="ECO:0000256" key="5">
    <source>
        <dbReference type="ARBA" id="ARBA00023163"/>
    </source>
</evidence>
<dbReference type="AlphaFoldDB" id="A0A7S3L5P3"/>
<keyword evidence="4 8" id="KW-0805">Transcription regulation</keyword>
<evidence type="ECO:0000256" key="1">
    <source>
        <dbReference type="ARBA" id="ARBA00004123"/>
    </source>
</evidence>
<dbReference type="GO" id="GO:0005675">
    <property type="term" value="C:transcription factor TFIIH holo complex"/>
    <property type="evidence" value="ECO:0007669"/>
    <property type="project" value="TreeGrafter"/>
</dbReference>
<gene>
    <name evidence="10" type="ORF">ACOF00016_LOCUS8577</name>
</gene>
<proteinExistence type="inferred from homology"/>
<dbReference type="EMBL" id="HBIM01010229">
    <property type="protein sequence ID" value="CAE0411192.1"/>
    <property type="molecule type" value="Transcribed_RNA"/>
</dbReference>
<dbReference type="SUPFAM" id="SSF142897">
    <property type="entry name" value="TFB5-like"/>
    <property type="match status" value="1"/>
</dbReference>
<comment type="subcellular location">
    <subcellularLocation>
        <location evidence="1 8">Nucleus</location>
    </subcellularLocation>
</comment>
<name>A0A7S3L5P3_9STRA</name>
<keyword evidence="7 8" id="KW-0539">Nucleus</keyword>
<feature type="region of interest" description="Disordered" evidence="9">
    <location>
        <begin position="1"/>
        <end position="29"/>
    </location>
</feature>
<evidence type="ECO:0000256" key="9">
    <source>
        <dbReference type="SAM" id="MobiDB-lite"/>
    </source>
</evidence>
<keyword evidence="5 8" id="KW-0804">Transcription</keyword>
<dbReference type="Pfam" id="PF06331">
    <property type="entry name" value="Tfb5"/>
    <property type="match status" value="1"/>
</dbReference>
<comment type="function">
    <text evidence="8">In NER, TFIIH acts by opening DNA around the lesion to allow the excision of the damaged oligonucleotide and its replacement by a new DNA fragment. In transcription, TFIIH has an essential role in transcription initiation. When the pre-initiation complex (PIC) has been established, TFIIH is required for promoter opening and promoter escape.</text>
</comment>
<dbReference type="InterPro" id="IPR009400">
    <property type="entry name" value="TFIIH_TTDA/Tfb5"/>
</dbReference>
<reference evidence="10" key="1">
    <citation type="submission" date="2021-01" db="EMBL/GenBank/DDBJ databases">
        <authorList>
            <person name="Corre E."/>
            <person name="Pelletier E."/>
            <person name="Niang G."/>
            <person name="Scheremetjew M."/>
            <person name="Finn R."/>
            <person name="Kale V."/>
            <person name="Holt S."/>
            <person name="Cochrane G."/>
            <person name="Meng A."/>
            <person name="Brown T."/>
            <person name="Cohen L."/>
        </authorList>
    </citation>
    <scope>NUCLEOTIDE SEQUENCE</scope>
    <source>
        <strain evidence="10">CCMP127</strain>
    </source>
</reference>
<keyword evidence="3 8" id="KW-0227">DNA damage</keyword>
<evidence type="ECO:0000256" key="8">
    <source>
        <dbReference type="RuleBase" id="RU368032"/>
    </source>
</evidence>
<sequence>MPKKVGKKPKESPSGRISGSRPSTPPIELPSTGYLVACDIPTKNFIQHLNDVRPREKRFIIKELDQTHLLVKHKARDEILIEVEKWQNSNVFSAVEQVGENLDMS</sequence>
<dbReference type="GO" id="GO:0006367">
    <property type="term" value="P:transcription initiation at RNA polymerase II promoter"/>
    <property type="evidence" value="ECO:0007669"/>
    <property type="project" value="UniProtKB-UniRule"/>
</dbReference>
<evidence type="ECO:0000256" key="3">
    <source>
        <dbReference type="ARBA" id="ARBA00022763"/>
    </source>
</evidence>
<organism evidence="10">
    <name type="scientific">Amphora coffeiformis</name>
    <dbReference type="NCBI Taxonomy" id="265554"/>
    <lineage>
        <taxon>Eukaryota</taxon>
        <taxon>Sar</taxon>
        <taxon>Stramenopiles</taxon>
        <taxon>Ochrophyta</taxon>
        <taxon>Bacillariophyta</taxon>
        <taxon>Bacillariophyceae</taxon>
        <taxon>Bacillariophycidae</taxon>
        <taxon>Thalassiophysales</taxon>
        <taxon>Catenulaceae</taxon>
        <taxon>Amphora</taxon>
    </lineage>
</organism>
<comment type="similarity">
    <text evidence="2 8">Belongs to the TFB5 family.</text>
</comment>
<dbReference type="PANTHER" id="PTHR28580:SF1">
    <property type="entry name" value="GENERAL TRANSCRIPTION FACTOR IIH SUBUNIT 5"/>
    <property type="match status" value="1"/>
</dbReference>
<dbReference type="InterPro" id="IPR035935">
    <property type="entry name" value="TFB5-like_sf"/>
</dbReference>
<comment type="subunit">
    <text evidence="8">Component of the 7-subunit TFIIH core complex.</text>
</comment>